<evidence type="ECO:0000259" key="4">
    <source>
        <dbReference type="PROSITE" id="PS50949"/>
    </source>
</evidence>
<dbReference type="PANTHER" id="PTHR43537:SF24">
    <property type="entry name" value="GLUCONATE OPERON TRANSCRIPTIONAL REPRESSOR"/>
    <property type="match status" value="1"/>
</dbReference>
<dbReference type="InterPro" id="IPR036390">
    <property type="entry name" value="WH_DNA-bd_sf"/>
</dbReference>
<evidence type="ECO:0000256" key="1">
    <source>
        <dbReference type="ARBA" id="ARBA00023015"/>
    </source>
</evidence>
<dbReference type="InterPro" id="IPR000524">
    <property type="entry name" value="Tscrpt_reg_HTH_GntR"/>
</dbReference>
<dbReference type="EMBL" id="JABBFX010000001">
    <property type="protein sequence ID" value="NML44382.1"/>
    <property type="molecule type" value="Genomic_DNA"/>
</dbReference>
<keyword evidence="3" id="KW-0804">Transcription</keyword>
<dbReference type="InterPro" id="IPR011711">
    <property type="entry name" value="GntR_C"/>
</dbReference>
<dbReference type="Pfam" id="PF07729">
    <property type="entry name" value="FCD"/>
    <property type="match status" value="1"/>
</dbReference>
<evidence type="ECO:0000256" key="3">
    <source>
        <dbReference type="ARBA" id="ARBA00023163"/>
    </source>
</evidence>
<protein>
    <submittedName>
        <fullName evidence="5">GntR family transcriptional regulator</fullName>
    </submittedName>
</protein>
<dbReference type="SUPFAM" id="SSF48008">
    <property type="entry name" value="GntR ligand-binding domain-like"/>
    <property type="match status" value="1"/>
</dbReference>
<organism evidence="5 6">
    <name type="scientific">Ramlibacter agri</name>
    <dbReference type="NCBI Taxonomy" id="2728837"/>
    <lineage>
        <taxon>Bacteria</taxon>
        <taxon>Pseudomonadati</taxon>
        <taxon>Pseudomonadota</taxon>
        <taxon>Betaproteobacteria</taxon>
        <taxon>Burkholderiales</taxon>
        <taxon>Comamonadaceae</taxon>
        <taxon>Ramlibacter</taxon>
    </lineage>
</organism>
<dbReference type="SUPFAM" id="SSF46785">
    <property type="entry name" value="Winged helix' DNA-binding domain"/>
    <property type="match status" value="1"/>
</dbReference>
<keyword evidence="6" id="KW-1185">Reference proteome</keyword>
<keyword evidence="1" id="KW-0805">Transcription regulation</keyword>
<dbReference type="PROSITE" id="PS50949">
    <property type="entry name" value="HTH_GNTR"/>
    <property type="match status" value="1"/>
</dbReference>
<dbReference type="Gene3D" id="1.10.10.10">
    <property type="entry name" value="Winged helix-like DNA-binding domain superfamily/Winged helix DNA-binding domain"/>
    <property type="match status" value="1"/>
</dbReference>
<dbReference type="PANTHER" id="PTHR43537">
    <property type="entry name" value="TRANSCRIPTIONAL REGULATOR, GNTR FAMILY"/>
    <property type="match status" value="1"/>
</dbReference>
<comment type="caution">
    <text evidence="5">The sequence shown here is derived from an EMBL/GenBank/DDBJ whole genome shotgun (WGS) entry which is preliminary data.</text>
</comment>
<keyword evidence="2" id="KW-0238">DNA-binding</keyword>
<dbReference type="GO" id="GO:0003700">
    <property type="term" value="F:DNA-binding transcription factor activity"/>
    <property type="evidence" value="ECO:0007669"/>
    <property type="project" value="InterPro"/>
</dbReference>
<name>A0A848H3T1_9BURK</name>
<proteinExistence type="predicted"/>
<sequence length="198" mass="21965">MGMILSGQLGPNEVVTERQIALQLGISRTPLREAVRRLEGQRLLHRQQSGALVVRALPIEEYMHILHVRRLLEGEAARLAAGKVPREELDVLRSRIDAVLSLPETAPLPEAAGEDEDLHRVIAAAAGNPVLEEMIATLRTRTAMFRFGRMPGRRKVVMEEHRAIVDALASGDGEAARRAMEHHIDQVRQTLLARLSGH</sequence>
<dbReference type="Pfam" id="PF00392">
    <property type="entry name" value="GntR"/>
    <property type="match status" value="1"/>
</dbReference>
<dbReference type="InterPro" id="IPR036388">
    <property type="entry name" value="WH-like_DNA-bd_sf"/>
</dbReference>
<dbReference type="AlphaFoldDB" id="A0A848H3T1"/>
<dbReference type="Proteomes" id="UP000541185">
    <property type="component" value="Unassembled WGS sequence"/>
</dbReference>
<dbReference type="InterPro" id="IPR008920">
    <property type="entry name" value="TF_FadR/GntR_C"/>
</dbReference>
<evidence type="ECO:0000256" key="2">
    <source>
        <dbReference type="ARBA" id="ARBA00023125"/>
    </source>
</evidence>
<dbReference type="SMART" id="SM00895">
    <property type="entry name" value="FCD"/>
    <property type="match status" value="1"/>
</dbReference>
<accession>A0A848H3T1</accession>
<dbReference type="PRINTS" id="PR00035">
    <property type="entry name" value="HTHGNTR"/>
</dbReference>
<evidence type="ECO:0000313" key="5">
    <source>
        <dbReference type="EMBL" id="NML44382.1"/>
    </source>
</evidence>
<dbReference type="Gene3D" id="1.20.120.530">
    <property type="entry name" value="GntR ligand-binding domain-like"/>
    <property type="match status" value="1"/>
</dbReference>
<dbReference type="GO" id="GO:0003677">
    <property type="term" value="F:DNA binding"/>
    <property type="evidence" value="ECO:0007669"/>
    <property type="project" value="UniProtKB-KW"/>
</dbReference>
<feature type="domain" description="HTH gntR-type" evidence="4">
    <location>
        <begin position="1"/>
        <end position="57"/>
    </location>
</feature>
<gene>
    <name evidence="5" type="ORF">HHL11_11510</name>
</gene>
<reference evidence="5 6" key="1">
    <citation type="submission" date="2020-04" db="EMBL/GenBank/DDBJ databases">
        <title>Ramlibacter sp. G-1-2-2 isolated from soil.</title>
        <authorList>
            <person name="Dahal R.H."/>
        </authorList>
    </citation>
    <scope>NUCLEOTIDE SEQUENCE [LARGE SCALE GENOMIC DNA]</scope>
    <source>
        <strain evidence="5 6">G-1-2-2</strain>
    </source>
</reference>
<evidence type="ECO:0000313" key="6">
    <source>
        <dbReference type="Proteomes" id="UP000541185"/>
    </source>
</evidence>